<dbReference type="Proteomes" id="UP000823046">
    <property type="component" value="Unassembled WGS sequence"/>
</dbReference>
<protein>
    <submittedName>
        <fullName evidence="1">COP9 signalosome complex subunit 7</fullName>
    </submittedName>
</protein>
<dbReference type="InterPro" id="IPR045237">
    <property type="entry name" value="COPS7/eIF3m"/>
</dbReference>
<proteinExistence type="predicted"/>
<sequence length="308" mass="35200">MPAESPSSSADTTVVAQLLDGVKNSQDEEILASVHRMLEHPEAFEFRELLSLPNFKEFTNQDADAHMLYQLVEVFCFGTLSTYWDLFVMKKVPSLSVAEEKKLQLLTIMSVASEKDQLSFSELVEHVFFDARKECISDERRGIQSMDLSQGVYNDISQHRMELELHKVLIDCFFYGLIAGRIDEEARCVEISQVKERDISEEHIDKMLTTFQRFLEKSIAVESALSNRESENHTPCKNVELNTGVSVMNAGDVRDNFHTQPTSATQPFFTSMEWEQINELFVSSSLTNRGEQKRAKKCLMDPHIKGKK</sequence>
<organism evidence="1 2">
    <name type="scientific">Cardiosporidium cionae</name>
    <dbReference type="NCBI Taxonomy" id="476202"/>
    <lineage>
        <taxon>Eukaryota</taxon>
        <taxon>Sar</taxon>
        <taxon>Alveolata</taxon>
        <taxon>Apicomplexa</taxon>
        <taxon>Aconoidasida</taxon>
        <taxon>Nephromycida</taxon>
        <taxon>Cardiosporidium</taxon>
    </lineage>
</organism>
<gene>
    <name evidence="1" type="ORF">IE077_002200</name>
</gene>
<evidence type="ECO:0000313" key="1">
    <source>
        <dbReference type="EMBL" id="KAF8821285.1"/>
    </source>
</evidence>
<comment type="caution">
    <text evidence="1">The sequence shown here is derived from an EMBL/GenBank/DDBJ whole genome shotgun (WGS) entry which is preliminary data.</text>
</comment>
<name>A0ABQ7JBA3_9APIC</name>
<evidence type="ECO:0000313" key="2">
    <source>
        <dbReference type="Proteomes" id="UP000823046"/>
    </source>
</evidence>
<dbReference type="PANTHER" id="PTHR15350">
    <property type="entry name" value="COP9 SIGNALOSOME COMPLEX SUBUNIT 7/DENDRITIC CELL PROTEIN GA17"/>
    <property type="match status" value="1"/>
</dbReference>
<reference evidence="1 2" key="1">
    <citation type="journal article" date="2020" name="bioRxiv">
        <title>Metabolic contributions of an alphaproteobacterial endosymbiont in the apicomplexan Cardiosporidium cionae.</title>
        <authorList>
            <person name="Hunter E.S."/>
            <person name="Paight C.J."/>
            <person name="Lane C.E."/>
        </authorList>
    </citation>
    <scope>NUCLEOTIDE SEQUENCE [LARGE SCALE GENOMIC DNA]</scope>
    <source>
        <strain evidence="1">ESH_2018</strain>
    </source>
</reference>
<accession>A0ABQ7JBA3</accession>
<dbReference type="EMBL" id="JADAQX010000200">
    <property type="protein sequence ID" value="KAF8821285.1"/>
    <property type="molecule type" value="Genomic_DNA"/>
</dbReference>
<keyword evidence="2" id="KW-1185">Reference proteome</keyword>